<evidence type="ECO:0000313" key="2">
    <source>
        <dbReference type="Proteomes" id="UP001302812"/>
    </source>
</evidence>
<dbReference type="GO" id="GO:0051118">
    <property type="term" value="F:glucan endo-1,3-alpha-glucosidase activity"/>
    <property type="evidence" value="ECO:0007669"/>
    <property type="project" value="InterPro"/>
</dbReference>
<protein>
    <submittedName>
        <fullName evidence="1">Carbohydrate-binding module family 24 protein</fullName>
    </submittedName>
</protein>
<reference evidence="1" key="2">
    <citation type="submission" date="2023-05" db="EMBL/GenBank/DDBJ databases">
        <authorList>
            <consortium name="Lawrence Berkeley National Laboratory"/>
            <person name="Steindorff A."/>
            <person name="Hensen N."/>
            <person name="Bonometti L."/>
            <person name="Westerberg I."/>
            <person name="Brannstrom I.O."/>
            <person name="Guillou S."/>
            <person name="Cros-Aarteil S."/>
            <person name="Calhoun S."/>
            <person name="Haridas S."/>
            <person name="Kuo A."/>
            <person name="Mondo S."/>
            <person name="Pangilinan J."/>
            <person name="Riley R."/>
            <person name="Labutti K."/>
            <person name="Andreopoulos B."/>
            <person name="Lipzen A."/>
            <person name="Chen C."/>
            <person name="Yanf M."/>
            <person name="Daum C."/>
            <person name="Ng V."/>
            <person name="Clum A."/>
            <person name="Ohm R."/>
            <person name="Martin F."/>
            <person name="Silar P."/>
            <person name="Natvig D."/>
            <person name="Lalanne C."/>
            <person name="Gautier V."/>
            <person name="Ament-Velasquez S.L."/>
            <person name="Kruys A."/>
            <person name="Hutchinson M.I."/>
            <person name="Powell A.J."/>
            <person name="Barry K."/>
            <person name="Miller A.N."/>
            <person name="Grigoriev I.V."/>
            <person name="Debuchy R."/>
            <person name="Gladieux P."/>
            <person name="Thoren M.H."/>
            <person name="Johannesson H."/>
        </authorList>
    </citation>
    <scope>NUCLEOTIDE SEQUENCE</scope>
    <source>
        <strain evidence="1">CBS 508.74</strain>
    </source>
</reference>
<gene>
    <name evidence="1" type="ORF">N656DRAFT_849723</name>
</gene>
<organism evidence="1 2">
    <name type="scientific">Canariomyces notabilis</name>
    <dbReference type="NCBI Taxonomy" id="2074819"/>
    <lineage>
        <taxon>Eukaryota</taxon>
        <taxon>Fungi</taxon>
        <taxon>Dikarya</taxon>
        <taxon>Ascomycota</taxon>
        <taxon>Pezizomycotina</taxon>
        <taxon>Sordariomycetes</taxon>
        <taxon>Sordariomycetidae</taxon>
        <taxon>Sordariales</taxon>
        <taxon>Chaetomiaceae</taxon>
        <taxon>Canariomyces</taxon>
    </lineage>
</organism>
<keyword evidence="2" id="KW-1185">Reference proteome</keyword>
<sequence length="1166" mass="127631">MVPWACSAWRRGDLVHLILCHTASKMRVFKALAAALLAANQVRAKAVFAHFMIGNTAQYTVGDFVYDMQLAQQAAIDGFALNMAYNEEANDHSLPLAFQAAAQVPGFKLFFSFDYAGNGPWPLQTVTDMINKYSPNAAYFRHSTGQPLVSTFEGADNAQDWVTIKQRTGCFFIPDWSSLGAKKAVARANGVADGLFNWGAWPEGIQRTSWDLDASYLIFLNKTRTYMAPVSPWFFTNMPGYNKNWLWRGDELWFDRWQQLWSLSVVGADQWPGQPEYLQIISWNDYGESHYIGPLNDKAYVAFGPTTGKAPFNYALGMPHDGWRHLLPFMINMWKTGTASVTQEALVAWYRLTPGRACDAGGTSGNTAAQLQTEVTPWSLARDKVFFAALITSPHFPRVTIGGRTQVVSWTSGPDKSAGTVGIYYGSVDFEGATGDVLIELVDSSGAVVASLKGAPISATCPNGVQNWNAWVGSAVGNRAISPTSPKYPLSKQSCVEGSGSKFEFNLLCKYSCALGYCPPGPCTCYKMGVKNIDLDPKNIDGYPLPGSDCTYLGLCSFACNYGFCPSEYCTSDAGAKDKCVVPAPEPDPDDQTQSCTSGTGEGNLAGLCSFSCGRGFCPVPPCKCTGVGPRITPPPETDDPGYPRLGYGLEYKGLCDFACSRGYCPEGACSRSNPYGAISVPATGAGCNPKDPEDLWRCKEVTCPRGDLKDRVRWQAVGGNEFFNYTVKWFGAYNDFNPNPATGDQPFDGTPWENNPIEAIAYFFSGENDKGGTKVSARDLDCEILGEGGGCSDPQSFKCGTTDYAALDFLLTSFVNIHNFYNTMYQSLTDVQADLTLKLEEIAATFWQSDLSALAIFKAILGLFSLILTLGGSAMWSELFRIGSFNSISDAVPIDAISEAVGMFSTGFDYVSQQAEAHAVSQIQVETTLKAAATEFFNQARQCLDTWMKRTFTGDWDSYERLFTHVKDGLFLSARSRSSYDFYQALSPVVTGMSIVETWKMESPLAIIYEQGDHAEPRFDLISSGAESHRVRVPDQDYTLWIVNTANCGGSGGDACIGGAIKPTGIDELEKADNKWKLTKEDIALSSFYGYMLNRQSNPIRPMPSAKGMDASGSPFPYAEGLKTPGIFPIPVCDSELYKLNLVKDGLSKTHKCEYFPCCERRYYE</sequence>
<dbReference type="RefSeq" id="XP_064664660.1">
    <property type="nucleotide sequence ID" value="XM_064819363.1"/>
</dbReference>
<dbReference type="GeneID" id="89943489"/>
<dbReference type="InterPro" id="IPR005197">
    <property type="entry name" value="Glyco_hydro_71"/>
</dbReference>
<accession>A0AAN6QF74</accession>
<dbReference type="PANTHER" id="PTHR43173">
    <property type="entry name" value="ABC1 FAMILY PROTEIN"/>
    <property type="match status" value="1"/>
</dbReference>
<dbReference type="CDD" id="cd11577">
    <property type="entry name" value="GH71"/>
    <property type="match status" value="1"/>
</dbReference>
<dbReference type="Pfam" id="PF03659">
    <property type="entry name" value="Glyco_hydro_71"/>
    <property type="match status" value="1"/>
</dbReference>
<dbReference type="InterPro" id="IPR051130">
    <property type="entry name" value="Mito_struct-func_regulator"/>
</dbReference>
<dbReference type="EMBL" id="MU853383">
    <property type="protein sequence ID" value="KAK4107090.1"/>
    <property type="molecule type" value="Genomic_DNA"/>
</dbReference>
<dbReference type="Proteomes" id="UP001302812">
    <property type="component" value="Unassembled WGS sequence"/>
</dbReference>
<comment type="caution">
    <text evidence="1">The sequence shown here is derived from an EMBL/GenBank/DDBJ whole genome shotgun (WGS) entry which is preliminary data.</text>
</comment>
<dbReference type="PANTHER" id="PTHR43173:SF33">
    <property type="entry name" value="ASCUS WALL ENDO-1,3-ALPHA-GLUCANASE-RELATED"/>
    <property type="match status" value="1"/>
</dbReference>
<dbReference type="Gene3D" id="3.20.20.80">
    <property type="entry name" value="Glycosidases"/>
    <property type="match status" value="1"/>
</dbReference>
<reference evidence="1" key="1">
    <citation type="journal article" date="2023" name="Mol. Phylogenet. Evol.">
        <title>Genome-scale phylogeny and comparative genomics of the fungal order Sordariales.</title>
        <authorList>
            <person name="Hensen N."/>
            <person name="Bonometti L."/>
            <person name="Westerberg I."/>
            <person name="Brannstrom I.O."/>
            <person name="Guillou S."/>
            <person name="Cros-Aarteil S."/>
            <person name="Calhoun S."/>
            <person name="Haridas S."/>
            <person name="Kuo A."/>
            <person name="Mondo S."/>
            <person name="Pangilinan J."/>
            <person name="Riley R."/>
            <person name="LaButti K."/>
            <person name="Andreopoulos B."/>
            <person name="Lipzen A."/>
            <person name="Chen C."/>
            <person name="Yan M."/>
            <person name="Daum C."/>
            <person name="Ng V."/>
            <person name="Clum A."/>
            <person name="Steindorff A."/>
            <person name="Ohm R.A."/>
            <person name="Martin F."/>
            <person name="Silar P."/>
            <person name="Natvig D.O."/>
            <person name="Lalanne C."/>
            <person name="Gautier V."/>
            <person name="Ament-Velasquez S.L."/>
            <person name="Kruys A."/>
            <person name="Hutchinson M.I."/>
            <person name="Powell A.J."/>
            <person name="Barry K."/>
            <person name="Miller A.N."/>
            <person name="Grigoriev I.V."/>
            <person name="Debuchy R."/>
            <person name="Gladieux P."/>
            <person name="Hiltunen Thoren M."/>
            <person name="Johannesson H."/>
        </authorList>
    </citation>
    <scope>NUCLEOTIDE SEQUENCE</scope>
    <source>
        <strain evidence="1">CBS 508.74</strain>
    </source>
</reference>
<proteinExistence type="predicted"/>
<evidence type="ECO:0000313" key="1">
    <source>
        <dbReference type="EMBL" id="KAK4107090.1"/>
    </source>
</evidence>
<name>A0AAN6QF74_9PEZI</name>
<dbReference type="AlphaFoldDB" id="A0AAN6QF74"/>